<reference evidence="2" key="1">
    <citation type="journal article" date="2019" name="Int. J. Syst. Evol. Microbiol.">
        <title>The Global Catalogue of Microorganisms (GCM) 10K type strain sequencing project: providing services to taxonomists for standard genome sequencing and annotation.</title>
        <authorList>
            <consortium name="The Broad Institute Genomics Platform"/>
            <consortium name="The Broad Institute Genome Sequencing Center for Infectious Disease"/>
            <person name="Wu L."/>
            <person name="Ma J."/>
        </authorList>
    </citation>
    <scope>NUCLEOTIDE SEQUENCE [LARGE SCALE GENOMIC DNA]</scope>
    <source>
        <strain evidence="2">CGMCC 1.16026</strain>
    </source>
</reference>
<evidence type="ECO:0000313" key="1">
    <source>
        <dbReference type="EMBL" id="MFC6644238.1"/>
    </source>
</evidence>
<keyword evidence="2" id="KW-1185">Reference proteome</keyword>
<dbReference type="RefSeq" id="WP_263372179.1">
    <property type="nucleotide sequence ID" value="NZ_JAGSYD010000004.1"/>
</dbReference>
<gene>
    <name evidence="1" type="ORF">ACFQBQ_01250</name>
</gene>
<sequence>MSRTAFAQENAPEEKIDDKPTVMASEMDRFLAKDCCGPITPGGQQLLQVLDAMDVERLWPQHMHVNWKTGWPDGVSHGNHSTHCSAFAAAVGDRLDVYMLRPPDHSQSLLASAQGRWFGSAAGRRDGWKRVSTWDDAQRFANQGQLVVVDYINPNHHAPGHIAIVRPAMKTFAQLKEEGPETTQAGATNFRDGNTVRSFARHTGAWPHGLVVYAHETRLSRGDFGKAQIVPAALVPVDPGGSVMAHPVDETALKLHPAPVERVGQAANAIDATKTGCCGPITDAGWQLIHALDSMDVEHHWLADRHVEWKSGDPTSEMLTDGKPHTHCSAFAASAGMKLDVYMLRPPDHGELYLASAQGKWFTTDDAAAKGWVKVVTAKEAQERANRGELVVLDYVATEAGKHGHIAIVRPAVKTDEQLAADGPETIQAGQTNFADGNAVKSFKSHPGAWPAKVLMYAHPTKLAAQ</sequence>
<comment type="caution">
    <text evidence="1">The sequence shown here is derived from an EMBL/GenBank/DDBJ whole genome shotgun (WGS) entry which is preliminary data.</text>
</comment>
<dbReference type="EMBL" id="JBHSWI010000001">
    <property type="protein sequence ID" value="MFC6644238.1"/>
    <property type="molecule type" value="Genomic_DNA"/>
</dbReference>
<evidence type="ECO:0000313" key="2">
    <source>
        <dbReference type="Proteomes" id="UP001596391"/>
    </source>
</evidence>
<accession>A0ABW1Z4C6</accession>
<dbReference type="Gene3D" id="3.90.1720.10">
    <property type="entry name" value="endopeptidase domain like (from Nostoc punctiforme)"/>
    <property type="match status" value="2"/>
</dbReference>
<proteinExistence type="predicted"/>
<evidence type="ECO:0008006" key="3">
    <source>
        <dbReference type="Google" id="ProtNLM"/>
    </source>
</evidence>
<name>A0ABW1Z4C6_9BACT</name>
<organism evidence="1 2">
    <name type="scientific">Granulicella cerasi</name>
    <dbReference type="NCBI Taxonomy" id="741063"/>
    <lineage>
        <taxon>Bacteria</taxon>
        <taxon>Pseudomonadati</taxon>
        <taxon>Acidobacteriota</taxon>
        <taxon>Terriglobia</taxon>
        <taxon>Terriglobales</taxon>
        <taxon>Acidobacteriaceae</taxon>
        <taxon>Granulicella</taxon>
    </lineage>
</organism>
<dbReference type="Proteomes" id="UP001596391">
    <property type="component" value="Unassembled WGS sequence"/>
</dbReference>
<protein>
    <recommendedName>
        <fullName evidence="3">Peptidase C51 domain-containing protein</fullName>
    </recommendedName>
</protein>